<keyword evidence="2" id="KW-1185">Reference proteome</keyword>
<dbReference type="EMBL" id="JACHFR010000002">
    <property type="protein sequence ID" value="MBB5218687.1"/>
    <property type="molecule type" value="Genomic_DNA"/>
</dbReference>
<protein>
    <submittedName>
        <fullName evidence="1">Uncharacterized protein</fullName>
    </submittedName>
</protein>
<dbReference type="Proteomes" id="UP000578697">
    <property type="component" value="Unassembled WGS sequence"/>
</dbReference>
<proteinExistence type="predicted"/>
<reference evidence="1 2" key="1">
    <citation type="submission" date="2020-08" db="EMBL/GenBank/DDBJ databases">
        <title>Genomic Encyclopedia of Type Strains, Phase IV (KMG-IV): sequencing the most valuable type-strain genomes for metagenomic binning, comparative biology and taxonomic classification.</title>
        <authorList>
            <person name="Goeker M."/>
        </authorList>
    </citation>
    <scope>NUCLEOTIDE SEQUENCE [LARGE SCALE GENOMIC DNA]</scope>
    <source>
        <strain evidence="1 2">DSM 103679</strain>
    </source>
</reference>
<sequence>MFTLIIVILLLYGLNSWCCEEEFEYREREAERRHRERMRLLKKRMKKNQAAKKRRKTTRYIIRDEYGRILGKEVVEE</sequence>
<evidence type="ECO:0000313" key="2">
    <source>
        <dbReference type="Proteomes" id="UP000578697"/>
    </source>
</evidence>
<name>A0A840SAF0_9SPIR</name>
<evidence type="ECO:0000313" key="1">
    <source>
        <dbReference type="EMBL" id="MBB5218687.1"/>
    </source>
</evidence>
<dbReference type="RefSeq" id="WP_184652135.1">
    <property type="nucleotide sequence ID" value="NZ_JACHFR010000002.1"/>
</dbReference>
<dbReference type="AlphaFoldDB" id="A0A840SAF0"/>
<gene>
    <name evidence="1" type="ORF">HNP77_001056</name>
</gene>
<accession>A0A840SAF0</accession>
<comment type="caution">
    <text evidence="1">The sequence shown here is derived from an EMBL/GenBank/DDBJ whole genome shotgun (WGS) entry which is preliminary data.</text>
</comment>
<organism evidence="1 2">
    <name type="scientific">Treponema rectale</name>
    <dbReference type="NCBI Taxonomy" id="744512"/>
    <lineage>
        <taxon>Bacteria</taxon>
        <taxon>Pseudomonadati</taxon>
        <taxon>Spirochaetota</taxon>
        <taxon>Spirochaetia</taxon>
        <taxon>Spirochaetales</taxon>
        <taxon>Treponemataceae</taxon>
        <taxon>Treponema</taxon>
    </lineage>
</organism>